<evidence type="ECO:0000256" key="9">
    <source>
        <dbReference type="HAMAP-Rule" id="MF_00440"/>
    </source>
</evidence>
<comment type="cofactor">
    <cofactor evidence="9">
        <name>Zn(2+)</name>
        <dbReference type="ChEBI" id="CHEBI:29105"/>
    </cofactor>
    <text evidence="9">Binds 1 zinc ion.</text>
</comment>
<dbReference type="EMBL" id="SIUB01000002">
    <property type="protein sequence ID" value="TBN54281.1"/>
    <property type="molecule type" value="Genomic_DNA"/>
</dbReference>
<dbReference type="AlphaFoldDB" id="A0A4Q9GLJ4"/>
<dbReference type="PANTHER" id="PTHR30455">
    <property type="entry name" value="TRANSCRIPTIONAL REPRESSOR NRDR"/>
    <property type="match status" value="1"/>
</dbReference>
<dbReference type="NCBIfam" id="TIGR00244">
    <property type="entry name" value="transcriptional regulator NrdR"/>
    <property type="match status" value="1"/>
</dbReference>
<evidence type="ECO:0000256" key="5">
    <source>
        <dbReference type="ARBA" id="ARBA00022840"/>
    </source>
</evidence>
<feature type="domain" description="ATP-cone" evidence="11">
    <location>
        <begin position="49"/>
        <end position="139"/>
    </location>
</feature>
<keyword evidence="8 9" id="KW-0804">Transcription</keyword>
<reference evidence="12 13" key="1">
    <citation type="submission" date="2019-02" db="EMBL/GenBank/DDBJ databases">
        <title>Hansschlegelia quercus sp. nov., a novel methylotrophic bacterium from buds of oak (Quercus robur L.).</title>
        <authorList>
            <person name="Agafonova N.V."/>
            <person name="Kaparullina E.N."/>
            <person name="Grouzdev D.S."/>
            <person name="Doronina N.V."/>
        </authorList>
    </citation>
    <scope>NUCLEOTIDE SEQUENCE [LARGE SCALE GENOMIC DNA]</scope>
    <source>
        <strain evidence="12 13">Dub</strain>
    </source>
</reference>
<evidence type="ECO:0000256" key="6">
    <source>
        <dbReference type="ARBA" id="ARBA00023015"/>
    </source>
</evidence>
<dbReference type="RefSeq" id="WP_131001875.1">
    <property type="nucleotide sequence ID" value="NZ_JBHSZR010000005.1"/>
</dbReference>
<evidence type="ECO:0000256" key="3">
    <source>
        <dbReference type="ARBA" id="ARBA00022771"/>
    </source>
</evidence>
<keyword evidence="9" id="KW-0479">Metal-binding</keyword>
<evidence type="ECO:0000256" key="8">
    <source>
        <dbReference type="ARBA" id="ARBA00023163"/>
    </source>
</evidence>
<keyword evidence="2 9" id="KW-0547">Nucleotide-binding</keyword>
<evidence type="ECO:0000313" key="12">
    <source>
        <dbReference type="EMBL" id="TBN54281.1"/>
    </source>
</evidence>
<evidence type="ECO:0000256" key="7">
    <source>
        <dbReference type="ARBA" id="ARBA00023125"/>
    </source>
</evidence>
<evidence type="ECO:0000313" key="13">
    <source>
        <dbReference type="Proteomes" id="UP000291613"/>
    </source>
</evidence>
<organism evidence="12 13">
    <name type="scientific">Hansschlegelia quercus</name>
    <dbReference type="NCBI Taxonomy" id="2528245"/>
    <lineage>
        <taxon>Bacteria</taxon>
        <taxon>Pseudomonadati</taxon>
        <taxon>Pseudomonadota</taxon>
        <taxon>Alphaproteobacteria</taxon>
        <taxon>Hyphomicrobiales</taxon>
        <taxon>Methylopilaceae</taxon>
        <taxon>Hansschlegelia</taxon>
    </lineage>
</organism>
<accession>A0A4Q9GLJ4</accession>
<dbReference type="GO" id="GO:0045892">
    <property type="term" value="P:negative regulation of DNA-templated transcription"/>
    <property type="evidence" value="ECO:0007669"/>
    <property type="project" value="UniProtKB-UniRule"/>
</dbReference>
<feature type="region of interest" description="Disordered" evidence="10">
    <location>
        <begin position="1"/>
        <end position="22"/>
    </location>
</feature>
<keyword evidence="1 9" id="KW-0678">Repressor</keyword>
<proteinExistence type="inferred from homology"/>
<dbReference type="GO" id="GO:0008270">
    <property type="term" value="F:zinc ion binding"/>
    <property type="evidence" value="ECO:0007669"/>
    <property type="project" value="UniProtKB-UniRule"/>
</dbReference>
<dbReference type="PANTHER" id="PTHR30455:SF2">
    <property type="entry name" value="TRANSCRIPTIONAL REPRESSOR NRDR"/>
    <property type="match status" value="1"/>
</dbReference>
<dbReference type="InterPro" id="IPR055173">
    <property type="entry name" value="NrdR-like_N"/>
</dbReference>
<evidence type="ECO:0000256" key="1">
    <source>
        <dbReference type="ARBA" id="ARBA00022491"/>
    </source>
</evidence>
<dbReference type="Pfam" id="PF03477">
    <property type="entry name" value="ATP-cone"/>
    <property type="match status" value="1"/>
</dbReference>
<gene>
    <name evidence="9 12" type="primary">nrdR</name>
    <name evidence="12" type="ORF">EYR15_05425</name>
</gene>
<comment type="caution">
    <text evidence="12">The sequence shown here is derived from an EMBL/GenBank/DDBJ whole genome shotgun (WGS) entry which is preliminary data.</text>
</comment>
<feature type="zinc finger region" evidence="9">
    <location>
        <begin position="3"/>
        <end position="34"/>
    </location>
</feature>
<name>A0A4Q9GLJ4_9HYPH</name>
<dbReference type="PROSITE" id="PS51161">
    <property type="entry name" value="ATP_CONE"/>
    <property type="match status" value="1"/>
</dbReference>
<dbReference type="InterPro" id="IPR005144">
    <property type="entry name" value="ATP-cone_dom"/>
</dbReference>
<dbReference type="InterPro" id="IPR003796">
    <property type="entry name" value="RNR_NrdR-like"/>
</dbReference>
<dbReference type="GO" id="GO:0005524">
    <property type="term" value="F:ATP binding"/>
    <property type="evidence" value="ECO:0007669"/>
    <property type="project" value="UniProtKB-UniRule"/>
</dbReference>
<dbReference type="HAMAP" id="MF_00440">
    <property type="entry name" value="NrdR"/>
    <property type="match status" value="1"/>
</dbReference>
<feature type="compositionally biased region" description="Basic and acidic residues" evidence="10">
    <location>
        <begin position="12"/>
        <end position="22"/>
    </location>
</feature>
<evidence type="ECO:0000259" key="11">
    <source>
        <dbReference type="PROSITE" id="PS51161"/>
    </source>
</evidence>
<dbReference type="OrthoDB" id="9807461at2"/>
<dbReference type="Pfam" id="PF22811">
    <property type="entry name" value="Zn_ribbon_NrdR"/>
    <property type="match status" value="1"/>
</dbReference>
<dbReference type="GO" id="GO:0003677">
    <property type="term" value="F:DNA binding"/>
    <property type="evidence" value="ECO:0007669"/>
    <property type="project" value="UniProtKB-KW"/>
</dbReference>
<evidence type="ECO:0000256" key="2">
    <source>
        <dbReference type="ARBA" id="ARBA00022741"/>
    </source>
</evidence>
<comment type="function">
    <text evidence="9">Negatively regulates transcription of bacterial ribonucleotide reductase nrd genes and operons by binding to NrdR-boxes.</text>
</comment>
<sequence length="160" mass="17703">MRCPHCGAPDSQVKDSRPTEDGAAIRRRRVCGACSQRFTTFERVQLRELVVAKRSGRRVPFDRDKLHRSVTIALRKRPVDPERIETMVSGIVRQLESSGDAEVTAATIGGLVMEGLKSLDDVAYVRFASVYKNFREAKDFETLLGELAGEGDAPLSGQLP</sequence>
<comment type="similarity">
    <text evidence="9">Belongs to the NrdR family.</text>
</comment>
<keyword evidence="5 9" id="KW-0067">ATP-binding</keyword>
<keyword evidence="6 9" id="KW-0805">Transcription regulation</keyword>
<protein>
    <recommendedName>
        <fullName evidence="9">Transcriptional repressor NrdR</fullName>
    </recommendedName>
</protein>
<evidence type="ECO:0000256" key="10">
    <source>
        <dbReference type="SAM" id="MobiDB-lite"/>
    </source>
</evidence>
<keyword evidence="3 9" id="KW-0863">Zinc-finger</keyword>
<keyword evidence="4 9" id="KW-0862">Zinc</keyword>
<keyword evidence="7 9" id="KW-0238">DNA-binding</keyword>
<evidence type="ECO:0000256" key="4">
    <source>
        <dbReference type="ARBA" id="ARBA00022833"/>
    </source>
</evidence>
<keyword evidence="13" id="KW-1185">Reference proteome</keyword>
<dbReference type="Proteomes" id="UP000291613">
    <property type="component" value="Unassembled WGS sequence"/>
</dbReference>